<gene>
    <name evidence="6" type="ORF">Q766_07605</name>
</gene>
<dbReference type="RefSeq" id="WP_026991629.1">
    <property type="nucleotide sequence ID" value="NZ_JRLY01000004.1"/>
</dbReference>
<feature type="region of interest" description="Disordered" evidence="4">
    <location>
        <begin position="1619"/>
        <end position="1640"/>
    </location>
</feature>
<dbReference type="SUPFAM" id="SSF69318">
    <property type="entry name" value="Integrin alpha N-terminal domain"/>
    <property type="match status" value="1"/>
</dbReference>
<dbReference type="PANTHER" id="PTHR32305">
    <property type="match status" value="1"/>
</dbReference>
<feature type="compositionally biased region" description="Acidic residues" evidence="4">
    <location>
        <begin position="1038"/>
        <end position="1048"/>
    </location>
</feature>
<dbReference type="Proteomes" id="UP000030111">
    <property type="component" value="Unassembled WGS sequence"/>
</dbReference>
<dbReference type="InterPro" id="IPR028994">
    <property type="entry name" value="Integrin_alpha_N"/>
</dbReference>
<feature type="compositionally biased region" description="Acidic residues" evidence="4">
    <location>
        <begin position="3160"/>
        <end position="3169"/>
    </location>
</feature>
<keyword evidence="7" id="KW-1185">Reference proteome</keyword>
<keyword evidence="2" id="KW-0964">Secreted</keyword>
<feature type="region of interest" description="Disordered" evidence="4">
    <location>
        <begin position="1026"/>
        <end position="1048"/>
    </location>
</feature>
<dbReference type="NCBIfam" id="TIGR01643">
    <property type="entry name" value="YD_repeat_2x"/>
    <property type="match status" value="1"/>
</dbReference>
<evidence type="ECO:0000313" key="6">
    <source>
        <dbReference type="EMBL" id="KGO93793.1"/>
    </source>
</evidence>
<keyword evidence="3" id="KW-0843">Virulence</keyword>
<name>A0A0A2MQQ8_9FLAO</name>
<dbReference type="InterPro" id="IPR050708">
    <property type="entry name" value="T6SS_VgrG/RHS"/>
</dbReference>
<dbReference type="STRING" id="1121898.GCA_000422725_00137"/>
<protein>
    <recommendedName>
        <fullName evidence="5">Insecticide toxin TcdB middle/N-terminal domain-containing protein</fullName>
    </recommendedName>
</protein>
<dbReference type="Pfam" id="PF12256">
    <property type="entry name" value="TcdB_toxin_midN"/>
    <property type="match status" value="1"/>
</dbReference>
<evidence type="ECO:0000256" key="1">
    <source>
        <dbReference type="ARBA" id="ARBA00004613"/>
    </source>
</evidence>
<dbReference type="InterPro" id="IPR006530">
    <property type="entry name" value="YD"/>
</dbReference>
<dbReference type="InterPro" id="IPR022385">
    <property type="entry name" value="Rhs_assc_core"/>
</dbReference>
<sequence length="3534" mass="387184">MGHINSHLKPNKRFVGIIHHVVLIAMLHSTFVAPAQGIINAYLNKQQGLTYQGSYLNKSNNLTDSAAGMQNLGITTGALVNVKPAKAPLHFPGKYVNTAGRVIATADIDEGIIGVSEDKPIDNPSDNLFKLNIPFIPEGSRAYLTYDVYGVSAHSSVARSINQRFSTGGYLVKNQKGWSAQKEELDAAWLKQGNNTVLFTIPEGAGYQYKVKNLNIVIEKGSANNLLVVDNEAVTLTKENRVYIKGFVRQAGQNLKVFAGSQAIEVNNGEFEGFITLTEDIKRSKIVAIQATDNTGFLGQELIMLDTMLEADHLFSIEKKQIQANKFFAAKTAGSLEIYGASIAISDSALIQDNQISITRLRPIDVAPMESGVTNVTKGGKAYRFLPDGTTFAKPVNITLAYDTLLLPTGYTARDIKTYFFDTQTKQWKEVKKEGEDVKNHTITSQTTHFTDYINGIIQSPESPEATAFMPTMMSDIKAADPSAEMTLISPPQASQTGDANISYPIKIPSGRNGIQPDLTLTYNSNGNNGWLGLGWDISAPAITIDTRWGVPLHDPVNESEIYSLNGGQLMYPNGYLPHRHQGTAYSTTPQARNTSGAKLFTSRREGSFAKIERLGANPTNYYWKVTGTDGTISWYGGKAEGDINTGNAVIKDEAGRVVHWALYMVEDVFGNTMKYTYTAPVFTATATAYPTLAGSKAFYLDNIQYSGYNDVNYMYSAVFTRNSTVRPDVTVDARLGVRLANPNLLTKIAIKYQSTVVRNYAFLYGAGHFNKTILTSVAEQNGSGVEFYKHTFSYYNDIVNGNNGNLFRAAVPITLPSVNADYALGLGDDDLLKASKINTSQSIETGFSVKPTVGVEVRPGVYSSKINGTLLVGAPFGESTVKTKGKVTLADIDGDGIDDIVYKSSDGLKYYPGLVNLSGTGDYLVNSFATESKSIHNISDYSSSKSYTKTVFGESWDVSFLKFFAGKQRTKTKTETKVYATDANNDGLLDIVVNGIVHFNHIDLTTNEPTFTTASNVTPNMVITGVGPVGEPQPTPEEQEEDSQQQDFNDDYDVVRVWIAPTSGKIQIKNKITNLGPGQALFSIQKQFEGHSCEVFSQVISTVLDNTITLNGVNCDPQQVPLKVNQGEKIYFRFHKNASGSNPKFDADHYIEYLAIDTPYPSPFPNQGVENYSNSFIASKDVSVEIPANGTVNITWNSFQTTFNVDEVRYRIYKKTVDAQGNITENLIYPPESNLSIGVCPQYTPTTISPITSLSNISVAEGTSFRFEVWSDTNVITSGTAYYLAGLIGWWRPKVIYSAASNSGAESFESYGVPKHSIYRTEDYKGNYKLMPAATDPTFPTWSTVAANQAYNVKPNIEITGGYITPNDNASFLFAVKNASGNVIGKREVIIEDGEISLSNTTPIVLCSSCSVNLQAEYKFEYYVQESNIEVFKKYQQAVTYRTAIVGYASSPSNTNKTAAVSVYYDDYKYLGPLLNNWGQFLYNDHYDTDNNTPVGTGGKLISESIVAAPFASISAISSPLLVTGCAAAENYQECMEDELENALNIPEEGTNFESFDTDGLINNIQGLTTDFQFDLPLLAMEPYIPDGNLFNDKWSGFYNSQYSSSIFVRAGSVEEIDSSGGSSSGGSGLNYAPLGETDEPEPLAANATTGMTAITKIHKNSNRSNNIAWGPIGHSTSQSSYSNTITDFADINGDGYPDILTSDALQKTSRTGGLLTSSGNTLSGHVVQKLSDYSGSALSRTFLNPSQKEADGVYDDVVHNGNSVSSSVTETATTSTSLNGSATVSAHTTSGGGVKMAASASASYGAYSARIGIDNNLDGQDKVTAYWMDMNGDGLPDRVSKITSGYIVELNKGQNVFNGANNDIDNPNDNIYGFNQLDGEVTSPVPNGTSGGFTYGGNLIPSGIISGSVTVGYSVNGGDSDVTFADINGDGLVDRIEGNNVKYNTGVGFGSNVALTAVGTSPNLSSDSRSHALAINGNIGAFYGFPVCCYFAPLVWIKGGLTFDAFSNINLGQTKKIFKDLNGDGFVDFMTYSDDGAVNVNYSAIGRTNMLKDVTNPIGGKFTLDYEASAKTYGNPNTKWVMKNVVVADGYNKVNDGADSYVTSFAYENGYYDRRERSFYGFETVKTLHNNSLASIDGPGVYRTNVAKYYNQSYYLNGLLKESYVLKGNDENAVFSKTVNTYAIKQMNGSVIDLTTVVPLTFDTGGTEGRKSAIALLTETNSYIYELGTTPLVTTTQLQYDNLGRVTKYLYLGNPTVTTDNYTTEIDYHTATATMLTRNLIAIPKEIRVKDNSSVLKRRRTTTILNENTGTIGSIAALISGTTVTAITQMTYDVYGNLASVTLPPNDSSPAQSMVYQYVYDAALNKYLVSVSDSYGNTSSSTYDAKYDKLLTETDNAGNIVVRTYDTNGRLLTVKGPKEAASGAAYTIKMQYYPKYANLSGVVSITQANFTPVAVTSHYDVQNPTNDIQTYTFIDGLARVIQVKKDIMLTSESMSVSGKAYYDDFGRAIIQYHPYYEAKLATTNFIVNEYASPNHSSVKYDETDRVVKTTDPDGNIATTEFSVDASTGLHKTKSTVSQTNTANVINEVYTDVNGRTTKTNNVLAGTSGSTDLNTLLTYNSIGELVSYKDAANVTTSYLYDLLGRKTQLTHLDNGITKYTYDKAGNLTKIQTAKLAANTAIPVADRFIKYNYFYNRPTQILYPATGTTANIATVNYTYGTTGNNKNRLVSQTDATGQQLFEYGNMGEIIHNTRTVVGPNIPTRTFDTYFTYDSWNRVRSMQYPDGEIVNYAYDLGGNLFSMIGKIQGQNYSYIKEIKYDHYEQRTSLLYGNGTYTTYTYDEPMRRLQTMTAMANTKMFDNTYTYDRVGNVTSVNNAATYNSLNQLGGSTTNTYTYDNLNRLTSSQGSFTGHSGQTANNNDANASYTLAMTYNTTHGIATKQQSHLKNGQSFAANTYNNIYTYVSGTHKLQKATKSGTTIAENYTYDANGNMLKKTNTSGSTSLSTRNFYWDESNRLRVVADALQMQHYIYDAGGERILKASSGTEAVYENGTMTGGSVSFDTYTTYPSAYVVVKGSGEYSKHYYAGSQRVVSRIGEQTAGYFEKTATTGKQVTPNLDSKEETEFDDDKLRQLQIQDLTQILAEAKLSVPAFKEYQPATNDDEANDDSEISAAQSKKEASGKLNLDGSTAAAPPTDPGTPTLPTLFPYNSIYFFHPDHLGTSSFLSDANGRPYQYFVNLPFGETMAEQHGLSEDYESPYKFNGKELDDETGLYYYGARYYDPKSSIWLSVDPLAESQSNKTPYHYCSNNPINRTDPTGMIDGEYEKDENGKWQKISTKGDEIGVDFYHTNTYDENGNQITYVTDRKGNWNTIKNGRETLSGNQRGNNINWKDITEEWLSGTGPERSIFEGSHSSIKDLQFFYKLGDTFRGFVSSGKSKGGFEINFTPLVDNILAALNNGQLQMMGSFNASFYTLGDQVFTIVQDTKSRTSFYYHLPVSNHSRGLRRVWNLKGYQEIDDSMSTTYQTYIFMRSRK</sequence>
<proteinExistence type="predicted"/>
<evidence type="ECO:0000259" key="5">
    <source>
        <dbReference type="Pfam" id="PF12256"/>
    </source>
</evidence>
<dbReference type="OrthoDB" id="9765204at2"/>
<dbReference type="PANTHER" id="PTHR32305:SF15">
    <property type="entry name" value="PROTEIN RHSA-RELATED"/>
    <property type="match status" value="1"/>
</dbReference>
<accession>A0A0A2MQQ8</accession>
<comment type="caution">
    <text evidence="6">The sequence shown here is derived from an EMBL/GenBank/DDBJ whole genome shotgun (WGS) entry which is preliminary data.</text>
</comment>
<dbReference type="InterPro" id="IPR003284">
    <property type="entry name" value="Sal_SpvB"/>
</dbReference>
<dbReference type="InterPro" id="IPR022045">
    <property type="entry name" value="TcdB_toxin_mid/N"/>
</dbReference>
<reference evidence="6 7" key="1">
    <citation type="submission" date="2013-09" db="EMBL/GenBank/DDBJ databases">
        <authorList>
            <person name="Zeng Z."/>
            <person name="Chen C."/>
        </authorList>
    </citation>
    <scope>NUCLEOTIDE SEQUENCE [LARGE SCALE GENOMIC DNA]</scope>
    <source>
        <strain evidence="6 7">WB 4.1-42</strain>
    </source>
</reference>
<feature type="compositionally biased region" description="Low complexity" evidence="4">
    <location>
        <begin position="3189"/>
        <end position="3200"/>
    </location>
</feature>
<feature type="region of interest" description="Disordered" evidence="4">
    <location>
        <begin position="3156"/>
        <end position="3200"/>
    </location>
</feature>
<evidence type="ECO:0000256" key="2">
    <source>
        <dbReference type="ARBA" id="ARBA00022525"/>
    </source>
</evidence>
<dbReference type="Gene3D" id="2.180.10.10">
    <property type="entry name" value="RHS repeat-associated core"/>
    <property type="match status" value="3"/>
</dbReference>
<evidence type="ECO:0000256" key="4">
    <source>
        <dbReference type="SAM" id="MobiDB-lite"/>
    </source>
</evidence>
<evidence type="ECO:0000256" key="3">
    <source>
        <dbReference type="ARBA" id="ARBA00023026"/>
    </source>
</evidence>
<dbReference type="GO" id="GO:0005737">
    <property type="term" value="C:cytoplasm"/>
    <property type="evidence" value="ECO:0007669"/>
    <property type="project" value="InterPro"/>
</dbReference>
<dbReference type="eggNOG" id="COG3209">
    <property type="taxonomic scope" value="Bacteria"/>
</dbReference>
<feature type="domain" description="Insecticide toxin TcdB middle/N-terminal" evidence="5">
    <location>
        <begin position="2017"/>
        <end position="2131"/>
    </location>
</feature>
<dbReference type="NCBIfam" id="TIGR03696">
    <property type="entry name" value="Rhs_assc_core"/>
    <property type="match status" value="1"/>
</dbReference>
<evidence type="ECO:0000313" key="7">
    <source>
        <dbReference type="Proteomes" id="UP000030111"/>
    </source>
</evidence>
<dbReference type="Pfam" id="PF03534">
    <property type="entry name" value="SpvB"/>
    <property type="match status" value="1"/>
</dbReference>
<comment type="subcellular location">
    <subcellularLocation>
        <location evidence="1">Secreted</location>
    </subcellularLocation>
</comment>
<organism evidence="6 7">
    <name type="scientific">Flavobacterium subsaxonicum WB 4.1-42 = DSM 21790</name>
    <dbReference type="NCBI Taxonomy" id="1121898"/>
    <lineage>
        <taxon>Bacteria</taxon>
        <taxon>Pseudomonadati</taxon>
        <taxon>Bacteroidota</taxon>
        <taxon>Flavobacteriia</taxon>
        <taxon>Flavobacteriales</taxon>
        <taxon>Flavobacteriaceae</taxon>
        <taxon>Flavobacterium</taxon>
    </lineage>
</organism>
<dbReference type="EMBL" id="JRLY01000004">
    <property type="protein sequence ID" value="KGO93793.1"/>
    <property type="molecule type" value="Genomic_DNA"/>
</dbReference>
<dbReference type="GO" id="GO:0005576">
    <property type="term" value="C:extracellular region"/>
    <property type="evidence" value="ECO:0007669"/>
    <property type="project" value="UniProtKB-SubCell"/>
</dbReference>